<evidence type="ECO:0000256" key="3">
    <source>
        <dbReference type="ARBA" id="ARBA00023242"/>
    </source>
</evidence>
<proteinExistence type="predicted"/>
<dbReference type="InterPro" id="IPR046347">
    <property type="entry name" value="bZIP_sf"/>
</dbReference>
<dbReference type="CDD" id="cd14707">
    <property type="entry name" value="bZIP_plant_BZIP46"/>
    <property type="match status" value="1"/>
</dbReference>
<evidence type="ECO:0000259" key="5">
    <source>
        <dbReference type="PROSITE" id="PS50217"/>
    </source>
</evidence>
<dbReference type="PROSITE" id="PS50217">
    <property type="entry name" value="BZIP"/>
    <property type="match status" value="1"/>
</dbReference>
<comment type="caution">
    <text evidence="6">The sequence shown here is derived from an EMBL/GenBank/DDBJ whole genome shotgun (WGS) entry which is preliminary data.</text>
</comment>
<dbReference type="SUPFAM" id="SSF57959">
    <property type="entry name" value="Leucine zipper domain"/>
    <property type="match status" value="1"/>
</dbReference>
<evidence type="ECO:0000313" key="6">
    <source>
        <dbReference type="EMBL" id="KAL3514040.1"/>
    </source>
</evidence>
<comment type="subcellular location">
    <subcellularLocation>
        <location evidence="1">Nucleus</location>
    </subcellularLocation>
</comment>
<feature type="domain" description="BZIP" evidence="5">
    <location>
        <begin position="267"/>
        <end position="312"/>
    </location>
</feature>
<dbReference type="Pfam" id="PF00170">
    <property type="entry name" value="bZIP_1"/>
    <property type="match status" value="1"/>
</dbReference>
<evidence type="ECO:0000256" key="4">
    <source>
        <dbReference type="SAM" id="MobiDB-lite"/>
    </source>
</evidence>
<dbReference type="EMBL" id="JBJUIK010000011">
    <property type="protein sequence ID" value="KAL3514040.1"/>
    <property type="molecule type" value="Genomic_DNA"/>
</dbReference>
<gene>
    <name evidence="6" type="ORF">ACH5RR_026757</name>
</gene>
<protein>
    <recommendedName>
        <fullName evidence="5">BZIP domain-containing protein</fullName>
    </recommendedName>
</protein>
<dbReference type="InterPro" id="IPR043452">
    <property type="entry name" value="BZIP46-like"/>
</dbReference>
<reference evidence="6 7" key="1">
    <citation type="submission" date="2024-11" db="EMBL/GenBank/DDBJ databases">
        <title>A near-complete genome assembly of Cinchona calisaya.</title>
        <authorList>
            <person name="Lian D.C."/>
            <person name="Zhao X.W."/>
            <person name="Wei L."/>
        </authorList>
    </citation>
    <scope>NUCLEOTIDE SEQUENCE [LARGE SCALE GENOMIC DNA]</scope>
    <source>
        <tissue evidence="6">Nenye</tissue>
    </source>
</reference>
<accession>A0ABD2Z3I4</accession>
<feature type="compositionally biased region" description="Low complexity" evidence="4">
    <location>
        <begin position="74"/>
        <end position="93"/>
    </location>
</feature>
<dbReference type="SMART" id="SM00338">
    <property type="entry name" value="BRLZ"/>
    <property type="match status" value="1"/>
</dbReference>
<dbReference type="PANTHER" id="PTHR22952">
    <property type="entry name" value="CAMP-RESPONSE ELEMENT BINDING PROTEIN-RELATED"/>
    <property type="match status" value="1"/>
</dbReference>
<evidence type="ECO:0000313" key="7">
    <source>
        <dbReference type="Proteomes" id="UP001630127"/>
    </source>
</evidence>
<feature type="region of interest" description="Disordered" evidence="4">
    <location>
        <begin position="68"/>
        <end position="93"/>
    </location>
</feature>
<keyword evidence="3" id="KW-0539">Nucleus</keyword>
<dbReference type="Proteomes" id="UP001630127">
    <property type="component" value="Unassembled WGS sequence"/>
</dbReference>
<organism evidence="6 7">
    <name type="scientific">Cinchona calisaya</name>
    <dbReference type="NCBI Taxonomy" id="153742"/>
    <lineage>
        <taxon>Eukaryota</taxon>
        <taxon>Viridiplantae</taxon>
        <taxon>Streptophyta</taxon>
        <taxon>Embryophyta</taxon>
        <taxon>Tracheophyta</taxon>
        <taxon>Spermatophyta</taxon>
        <taxon>Magnoliopsida</taxon>
        <taxon>eudicotyledons</taxon>
        <taxon>Gunneridae</taxon>
        <taxon>Pentapetalae</taxon>
        <taxon>asterids</taxon>
        <taxon>lamiids</taxon>
        <taxon>Gentianales</taxon>
        <taxon>Rubiaceae</taxon>
        <taxon>Cinchonoideae</taxon>
        <taxon>Cinchoneae</taxon>
        <taxon>Cinchona</taxon>
    </lineage>
</organism>
<name>A0ABD2Z3I4_9GENT</name>
<dbReference type="Gene3D" id="1.20.5.170">
    <property type="match status" value="1"/>
</dbReference>
<dbReference type="GO" id="GO:0005634">
    <property type="term" value="C:nucleus"/>
    <property type="evidence" value="ECO:0007669"/>
    <property type="project" value="UniProtKB-SubCell"/>
</dbReference>
<dbReference type="InterPro" id="IPR004827">
    <property type="entry name" value="bZIP"/>
</dbReference>
<dbReference type="AlphaFoldDB" id="A0ABD2Z3I4"/>
<keyword evidence="7" id="KW-1185">Reference proteome</keyword>
<keyword evidence="2" id="KW-0238">DNA-binding</keyword>
<evidence type="ECO:0000256" key="2">
    <source>
        <dbReference type="ARBA" id="ARBA00023125"/>
    </source>
</evidence>
<evidence type="ECO:0000256" key="1">
    <source>
        <dbReference type="ARBA" id="ARBA00004123"/>
    </source>
</evidence>
<dbReference type="GO" id="GO:0003677">
    <property type="term" value="F:DNA binding"/>
    <property type="evidence" value="ECO:0007669"/>
    <property type="project" value="UniProtKB-KW"/>
</dbReference>
<sequence>MMLPNKVGNNEGPPCPILITQEGSLYNLTLDEINCQLGNIGNSKPLNTMNLDELVKNVISAEDGHDHDHELIKNHSSSASSSSSSSASANVKSNNALSKKTIDEVWNEIVDQECGNVNNANVNCSSTRRQLTLGETTLEEFLIKAGVISLGNQESVTNVQPLSVFDPMVLVKQQPSDWLQFDMDSSQNRHQNHHQVNIPIMPIQAGLILDDSSHFQVSSDIGFMDVGYLDNSNQMELPMDATSSINNPYLGIERKRRFTEEMMEKSIQRRQRRMIKNRESAARSRAKKQAYTKQLEQTVLQLKETNFLLKRRKEVGMLLDSNPASGPLYQLRRTSSAQF</sequence>
<dbReference type="PROSITE" id="PS00036">
    <property type="entry name" value="BZIP_BASIC"/>
    <property type="match status" value="1"/>
</dbReference>
<dbReference type="PANTHER" id="PTHR22952:SF404">
    <property type="entry name" value="BZIP DOMAIN-CONTAINING PROTEIN"/>
    <property type="match status" value="1"/>
</dbReference>